<feature type="transmembrane region" description="Helical" evidence="7">
    <location>
        <begin position="7"/>
        <end position="26"/>
    </location>
</feature>
<dbReference type="PANTHER" id="PTHR16172:SF41">
    <property type="entry name" value="MAJOR FACILITATOR SUPERFAMILY DOMAIN-CONTAINING PROTEIN 6-LIKE"/>
    <property type="match status" value="1"/>
</dbReference>
<dbReference type="Gene3D" id="1.20.1250.20">
    <property type="entry name" value="MFS general substrate transporter like domains"/>
    <property type="match status" value="2"/>
</dbReference>
<reference evidence="9 10" key="1">
    <citation type="submission" date="2024-04" db="EMBL/GenBank/DDBJ databases">
        <title>genome sequences of Mucor flavus KT1a and Helicostylum pulchrum KT1b strains isolation_sourced from the surface of a dry-aged beef.</title>
        <authorList>
            <person name="Toyotome T."/>
            <person name="Hosono M."/>
            <person name="Torimaru M."/>
            <person name="Fukuda K."/>
            <person name="Mikami N."/>
        </authorList>
    </citation>
    <scope>NUCLEOTIDE SEQUENCE [LARGE SCALE GENOMIC DNA]</scope>
    <source>
        <strain evidence="9 10">KT1b</strain>
    </source>
</reference>
<feature type="transmembrane region" description="Helical" evidence="7">
    <location>
        <begin position="417"/>
        <end position="436"/>
    </location>
</feature>
<keyword evidence="4 7" id="KW-1133">Transmembrane helix</keyword>
<sequence>MFLVPKLLYVCLYSLYGSAIAYLAIFYSESLHLSSNQIGIILAIAPFVQVVACPLWTVIADKYPKLHGPLMGILAGIGGSSVLALYYLPLWVDTNDTSTNEQVMIITAVCASIFAFFGSPICALVDSAVLKILGDQKLLYGNQRLWGSVSNGIHILVVGLLIAQYSIDISFAVFALGLVSFVILSMLFVHFDYHMISKEDNNTNTTHDPNDVIHNISADSEEEGEERRSLLAGKSSSVAGTNYMYDPSITTWSHHQQRPSYSSRRHSQQSHQTRRGSIANTLYLLDDQMQDNELTNINTSIMAMDVQMEANELLQATSSYPPLGLVLSYIPTIDTSMSAFATLVQDHTYQEQENIPDKSILKSLLVVTFMISILLYGIAHSMISQFLFLLLKDLGMDPFIIGWTGPIGGIAELFDKYSVTLLMTLALLSFMFRALVYTCLAAHETKSIIFALLLQIINGFAYALVWSTAVAEVDSFFPVEQRSIAQGILAALFSGLGYGIGCILGGYIYGVYGFSKLFQVSTIICGMSLIVFLSGRRRTMT</sequence>
<evidence type="ECO:0000313" key="10">
    <source>
        <dbReference type="Proteomes" id="UP001476247"/>
    </source>
</evidence>
<accession>A0ABP9YBR7</accession>
<feature type="domain" description="Major facilitator superfamily associated" evidence="8">
    <location>
        <begin position="6"/>
        <end position="520"/>
    </location>
</feature>
<feature type="transmembrane region" description="Helical" evidence="7">
    <location>
        <begin position="145"/>
        <end position="163"/>
    </location>
</feature>
<protein>
    <recommendedName>
        <fullName evidence="8">Major facilitator superfamily associated domain-containing protein</fullName>
    </recommendedName>
</protein>
<feature type="transmembrane region" description="Helical" evidence="7">
    <location>
        <begin position="517"/>
        <end position="535"/>
    </location>
</feature>
<feature type="transmembrane region" description="Helical" evidence="7">
    <location>
        <begin position="448"/>
        <end position="468"/>
    </location>
</feature>
<evidence type="ECO:0000256" key="4">
    <source>
        <dbReference type="ARBA" id="ARBA00022989"/>
    </source>
</evidence>
<feature type="transmembrane region" description="Helical" evidence="7">
    <location>
        <begin position="103"/>
        <end position="125"/>
    </location>
</feature>
<evidence type="ECO:0000313" key="9">
    <source>
        <dbReference type="EMBL" id="GAA5804409.1"/>
    </source>
</evidence>
<evidence type="ECO:0000256" key="7">
    <source>
        <dbReference type="SAM" id="Phobius"/>
    </source>
</evidence>
<dbReference type="InterPro" id="IPR036259">
    <property type="entry name" value="MFS_trans_sf"/>
</dbReference>
<dbReference type="InterPro" id="IPR024989">
    <property type="entry name" value="MFS_assoc_dom"/>
</dbReference>
<gene>
    <name evidence="9" type="ORF">HPULCUR_009902</name>
</gene>
<keyword evidence="10" id="KW-1185">Reference proteome</keyword>
<feature type="compositionally biased region" description="Basic residues" evidence="6">
    <location>
        <begin position="263"/>
        <end position="273"/>
    </location>
</feature>
<dbReference type="EMBL" id="BAABUJ010000035">
    <property type="protein sequence ID" value="GAA5804409.1"/>
    <property type="molecule type" value="Genomic_DNA"/>
</dbReference>
<organism evidence="9 10">
    <name type="scientific">Helicostylum pulchrum</name>
    <dbReference type="NCBI Taxonomy" id="562976"/>
    <lineage>
        <taxon>Eukaryota</taxon>
        <taxon>Fungi</taxon>
        <taxon>Fungi incertae sedis</taxon>
        <taxon>Mucoromycota</taxon>
        <taxon>Mucoromycotina</taxon>
        <taxon>Mucoromycetes</taxon>
        <taxon>Mucorales</taxon>
        <taxon>Mucorineae</taxon>
        <taxon>Mucoraceae</taxon>
        <taxon>Helicostylum</taxon>
    </lineage>
</organism>
<evidence type="ECO:0000259" key="8">
    <source>
        <dbReference type="Pfam" id="PF12832"/>
    </source>
</evidence>
<feature type="region of interest" description="Disordered" evidence="6">
    <location>
        <begin position="254"/>
        <end position="273"/>
    </location>
</feature>
<keyword evidence="3 7" id="KW-0812">Transmembrane</keyword>
<feature type="transmembrane region" description="Helical" evidence="7">
    <location>
        <begin position="70"/>
        <end position="91"/>
    </location>
</feature>
<evidence type="ECO:0000256" key="1">
    <source>
        <dbReference type="ARBA" id="ARBA00004141"/>
    </source>
</evidence>
<dbReference type="Proteomes" id="UP001476247">
    <property type="component" value="Unassembled WGS sequence"/>
</dbReference>
<evidence type="ECO:0000256" key="2">
    <source>
        <dbReference type="ARBA" id="ARBA00005241"/>
    </source>
</evidence>
<dbReference type="PANTHER" id="PTHR16172">
    <property type="entry name" value="MAJOR FACILITATOR SUPERFAMILY DOMAIN-CONTAINING PROTEIN 6-LIKE"/>
    <property type="match status" value="1"/>
</dbReference>
<feature type="transmembrane region" description="Helical" evidence="7">
    <location>
        <begin position="169"/>
        <end position="189"/>
    </location>
</feature>
<comment type="caution">
    <text evidence="9">The sequence shown here is derived from an EMBL/GenBank/DDBJ whole genome shotgun (WGS) entry which is preliminary data.</text>
</comment>
<comment type="similarity">
    <text evidence="2">Belongs to the major facilitator superfamily. MFSD6 family.</text>
</comment>
<feature type="transmembrane region" description="Helical" evidence="7">
    <location>
        <begin position="488"/>
        <end position="510"/>
    </location>
</feature>
<dbReference type="InterPro" id="IPR051717">
    <property type="entry name" value="MFS_MFSD6"/>
</dbReference>
<evidence type="ECO:0000256" key="5">
    <source>
        <dbReference type="ARBA" id="ARBA00023136"/>
    </source>
</evidence>
<dbReference type="SUPFAM" id="SSF103473">
    <property type="entry name" value="MFS general substrate transporter"/>
    <property type="match status" value="1"/>
</dbReference>
<evidence type="ECO:0000256" key="6">
    <source>
        <dbReference type="SAM" id="MobiDB-lite"/>
    </source>
</evidence>
<feature type="transmembrane region" description="Helical" evidence="7">
    <location>
        <begin position="364"/>
        <end position="388"/>
    </location>
</feature>
<name>A0ABP9YBR7_9FUNG</name>
<evidence type="ECO:0000256" key="3">
    <source>
        <dbReference type="ARBA" id="ARBA00022692"/>
    </source>
</evidence>
<keyword evidence="5 7" id="KW-0472">Membrane</keyword>
<feature type="transmembrane region" description="Helical" evidence="7">
    <location>
        <begin position="38"/>
        <end position="58"/>
    </location>
</feature>
<comment type="subcellular location">
    <subcellularLocation>
        <location evidence="1">Membrane</location>
        <topology evidence="1">Multi-pass membrane protein</topology>
    </subcellularLocation>
</comment>
<dbReference type="Pfam" id="PF12832">
    <property type="entry name" value="MFS_1_like"/>
    <property type="match status" value="1"/>
</dbReference>
<proteinExistence type="inferred from homology"/>